<evidence type="ECO:0000256" key="3">
    <source>
        <dbReference type="ARBA" id="ARBA00022490"/>
    </source>
</evidence>
<reference evidence="5 6" key="1">
    <citation type="submission" date="2016-12" db="EMBL/GenBank/DDBJ databases">
        <title>The draft genome sequence of Actinophytocola sp. 11-183.</title>
        <authorList>
            <person name="Wang W."/>
            <person name="Yuan L."/>
        </authorList>
    </citation>
    <scope>NUCLEOTIDE SEQUENCE [LARGE SCALE GENOMIC DNA]</scope>
    <source>
        <strain evidence="5 6">11-183</strain>
    </source>
</reference>
<evidence type="ECO:0000256" key="1">
    <source>
        <dbReference type="ARBA" id="ARBA00004496"/>
    </source>
</evidence>
<dbReference type="EMBL" id="MSIE01000070">
    <property type="protein sequence ID" value="OLF11262.1"/>
    <property type="molecule type" value="Genomic_DNA"/>
</dbReference>
<evidence type="ECO:0000313" key="6">
    <source>
        <dbReference type="Proteomes" id="UP000185596"/>
    </source>
</evidence>
<comment type="similarity">
    <text evidence="2">Belongs to the EspG family.</text>
</comment>
<dbReference type="OrthoDB" id="3685017at2"/>
<dbReference type="Proteomes" id="UP000185596">
    <property type="component" value="Unassembled WGS sequence"/>
</dbReference>
<dbReference type="InterPro" id="IPR025734">
    <property type="entry name" value="EspG"/>
</dbReference>
<keyword evidence="6" id="KW-1185">Reference proteome</keyword>
<comment type="caution">
    <text evidence="5">The sequence shown here is derived from an EMBL/GenBank/DDBJ whole genome shotgun (WGS) entry which is preliminary data.</text>
</comment>
<keyword evidence="3" id="KW-0963">Cytoplasm</keyword>
<dbReference type="AlphaFoldDB" id="A0A1Q8CAA3"/>
<dbReference type="RefSeq" id="WP_075129300.1">
    <property type="nucleotide sequence ID" value="NZ_MSIE01000070.1"/>
</dbReference>
<name>A0A1Q8CAA3_9PSEU</name>
<dbReference type="Pfam" id="PF14011">
    <property type="entry name" value="ESX-1_EspG"/>
    <property type="match status" value="1"/>
</dbReference>
<keyword evidence="4" id="KW-0143">Chaperone</keyword>
<evidence type="ECO:0000256" key="2">
    <source>
        <dbReference type="ARBA" id="ARBA00006411"/>
    </source>
</evidence>
<dbReference type="STRING" id="1912961.BU204_30770"/>
<proteinExistence type="inferred from homology"/>
<comment type="subcellular location">
    <subcellularLocation>
        <location evidence="1">Cytoplasm</location>
    </subcellularLocation>
</comment>
<evidence type="ECO:0008006" key="7">
    <source>
        <dbReference type="Google" id="ProtNLM"/>
    </source>
</evidence>
<organism evidence="5 6">
    <name type="scientific">Actinophytocola xanthii</name>
    <dbReference type="NCBI Taxonomy" id="1912961"/>
    <lineage>
        <taxon>Bacteria</taxon>
        <taxon>Bacillati</taxon>
        <taxon>Actinomycetota</taxon>
        <taxon>Actinomycetes</taxon>
        <taxon>Pseudonocardiales</taxon>
        <taxon>Pseudonocardiaceae</taxon>
    </lineage>
</organism>
<evidence type="ECO:0000313" key="5">
    <source>
        <dbReference type="EMBL" id="OLF11262.1"/>
    </source>
</evidence>
<accession>A0A1Q8CAA3</accession>
<protein>
    <recommendedName>
        <fullName evidence="7">ESX secretion-associated protein EspG</fullName>
    </recommendedName>
</protein>
<evidence type="ECO:0000256" key="4">
    <source>
        <dbReference type="ARBA" id="ARBA00023186"/>
    </source>
</evidence>
<sequence length="262" mass="28478">MLSGNVTLNLTTVHALVRWRHAEPHPVLATTPAWYDEQTRRAMDRHALGELDHNGLLRDGRPVADLEAVVGVLVRPDREHYGWITTTVDGRPFRYGVLAAATHQEAVLAVRNNETDVTVLAAIRPEELTRAFLAQLPAVPPAAGRLVSAPYQEFLATVDPAEDGFAGFGTRQSPEVRTIRAVLDRPRTGGGSLYTAGRTSAVGSRQRADQPLNYVDTTTGRWLTQLDLTANGTLAVLRPGSVDLVAEYLTHAANDASAHLTR</sequence>
<gene>
    <name evidence="5" type="ORF">BU204_30770</name>
</gene>